<keyword evidence="2" id="KW-0433">Leucine-rich repeat</keyword>
<comment type="subcellular location">
    <subcellularLocation>
        <location evidence="1">Cytoplasm</location>
        <location evidence="1">Cytoskeleton</location>
        <location evidence="1">Cilium axoneme</location>
    </subcellularLocation>
</comment>
<dbReference type="GO" id="GO:0005930">
    <property type="term" value="C:axoneme"/>
    <property type="evidence" value="ECO:0007669"/>
    <property type="project" value="UniProtKB-SubCell"/>
</dbReference>
<feature type="region of interest" description="Disordered" evidence="4">
    <location>
        <begin position="115"/>
        <end position="134"/>
    </location>
</feature>
<organism evidence="5">
    <name type="scientific">Ostreococcus sp. 'lucimarinus'</name>
    <dbReference type="NCBI Taxonomy" id="242159"/>
    <lineage>
        <taxon>Eukaryota</taxon>
        <taxon>Viridiplantae</taxon>
        <taxon>Chlorophyta</taxon>
        <taxon>Mamiellophyceae</taxon>
        <taxon>Mamiellales</taxon>
        <taxon>Bathycoccaceae</taxon>
        <taxon>Ostreococcus</taxon>
    </lineage>
</organism>
<dbReference type="PANTHER" id="PTHR45712">
    <property type="entry name" value="AGAP008170-PA"/>
    <property type="match status" value="1"/>
</dbReference>
<dbReference type="InterPro" id="IPR050333">
    <property type="entry name" value="SLRP"/>
</dbReference>
<reference evidence="5" key="1">
    <citation type="submission" date="2021-01" db="EMBL/GenBank/DDBJ databases">
        <authorList>
            <person name="Corre E."/>
            <person name="Pelletier E."/>
            <person name="Niang G."/>
            <person name="Scheremetjew M."/>
            <person name="Finn R."/>
            <person name="Kale V."/>
            <person name="Holt S."/>
            <person name="Cochrane G."/>
            <person name="Meng A."/>
            <person name="Brown T."/>
            <person name="Cohen L."/>
        </authorList>
    </citation>
    <scope>NUCLEOTIDE SEQUENCE</scope>
    <source>
        <strain evidence="5">Clade-A-BCC118000</strain>
    </source>
</reference>
<accession>A0A7R9T0Q6</accession>
<evidence type="ECO:0000256" key="2">
    <source>
        <dbReference type="ARBA" id="ARBA00022614"/>
    </source>
</evidence>
<evidence type="ECO:0000256" key="3">
    <source>
        <dbReference type="ARBA" id="ARBA00022737"/>
    </source>
</evidence>
<dbReference type="EMBL" id="HBDX01002033">
    <property type="protein sequence ID" value="CAD8221025.1"/>
    <property type="molecule type" value="Transcribed_RNA"/>
</dbReference>
<evidence type="ECO:0000256" key="4">
    <source>
        <dbReference type="SAM" id="MobiDB-lite"/>
    </source>
</evidence>
<gene>
    <name evidence="5" type="ORF">OLUC0939_LOCUS1745</name>
</gene>
<keyword evidence="3" id="KW-0677">Repeat</keyword>
<dbReference type="AlphaFoldDB" id="A0A7R9T0Q6"/>
<proteinExistence type="predicted"/>
<dbReference type="InterPro" id="IPR032675">
    <property type="entry name" value="LRR_dom_sf"/>
</dbReference>
<dbReference type="Gene3D" id="3.80.10.10">
    <property type="entry name" value="Ribonuclease Inhibitor"/>
    <property type="match status" value="1"/>
</dbReference>
<evidence type="ECO:0000256" key="1">
    <source>
        <dbReference type="ARBA" id="ARBA00004430"/>
    </source>
</evidence>
<dbReference type="SUPFAM" id="SSF52058">
    <property type="entry name" value="L domain-like"/>
    <property type="match status" value="1"/>
</dbReference>
<sequence>MSVAIELRYGVERCGGTFPSDGDVGALVERARGAFEGLRGVAAGRLTLLASGGARIQGDDRGFDLRGRVLAKHERTGKVLKIMVVASGAEGAGAGGTSRGAEALRATRLKKEADAKAKADADADADAARSRDGASDETNERFAAWAATGIVGMRGCARREVASRAFDLGGKVRVLDYGANRLETVSPRISELSNVARIVLRDNALRSMPWSAIASLTRLTHLDLSGNAALGNDVATATPTCASLETLSLARCDIAGEVCDDFFRGLPRLKHVSLVANRLERLPAFETNGLLEVVDASRNAVVSIPASYGALACLRSLNLVGNRIELEGIPVELLKHAKALVELNLRENPILVEALRERDGWSEFEARRKRRADKALDSRVMLGDNVFDEGADNDRFVRH</sequence>
<dbReference type="PANTHER" id="PTHR45712:SF22">
    <property type="entry name" value="INSULIN-LIKE GROWTH FACTOR-BINDING PROTEIN COMPLEX ACID LABILE SUBUNIT"/>
    <property type="match status" value="1"/>
</dbReference>
<dbReference type="InterPro" id="IPR001611">
    <property type="entry name" value="Leu-rich_rpt"/>
</dbReference>
<dbReference type="Pfam" id="PF13516">
    <property type="entry name" value="LRR_6"/>
    <property type="match status" value="1"/>
</dbReference>
<protein>
    <submittedName>
        <fullName evidence="5">Uncharacterized protein</fullName>
    </submittedName>
</protein>
<evidence type="ECO:0000313" key="5">
    <source>
        <dbReference type="EMBL" id="CAD8221025.1"/>
    </source>
</evidence>
<dbReference type="Pfam" id="PF13855">
    <property type="entry name" value="LRR_8"/>
    <property type="match status" value="1"/>
</dbReference>
<name>A0A7R9T0Q6_9CHLO</name>